<dbReference type="Pfam" id="PF01035">
    <property type="entry name" value="DNA_binding_1"/>
    <property type="match status" value="1"/>
</dbReference>
<organism evidence="3 4">
    <name type="scientific">Photobacterium swingsii</name>
    <dbReference type="NCBI Taxonomy" id="680026"/>
    <lineage>
        <taxon>Bacteria</taxon>
        <taxon>Pseudomonadati</taxon>
        <taxon>Pseudomonadota</taxon>
        <taxon>Gammaproteobacteria</taxon>
        <taxon>Vibrionales</taxon>
        <taxon>Vibrionaceae</taxon>
        <taxon>Photobacterium</taxon>
    </lineage>
</organism>
<dbReference type="PANTHER" id="PTHR42942:SF1">
    <property type="entry name" value="ALKYLTRANSFERASE-LIKE PROTEIN 1"/>
    <property type="match status" value="1"/>
</dbReference>
<name>A0A0J8VB27_9GAMM</name>
<dbReference type="PANTHER" id="PTHR42942">
    <property type="entry name" value="6-O-METHYLGUANINE DNA METHYLTRANSFERASE"/>
    <property type="match status" value="1"/>
</dbReference>
<dbReference type="CDD" id="cd06445">
    <property type="entry name" value="ATase"/>
    <property type="match status" value="1"/>
</dbReference>
<dbReference type="AlphaFoldDB" id="A0A0J8VB27"/>
<dbReference type="EMBL" id="PYLZ01000001">
    <property type="protein sequence ID" value="PSW26632.1"/>
    <property type="molecule type" value="Genomic_DNA"/>
</dbReference>
<feature type="domain" description="Methylated-DNA-[protein]-cysteine S-methyltransferase DNA binding" evidence="2">
    <location>
        <begin position="3"/>
        <end position="83"/>
    </location>
</feature>
<evidence type="ECO:0000313" key="3">
    <source>
        <dbReference type="EMBL" id="PSW26632.1"/>
    </source>
</evidence>
<dbReference type="OrthoDB" id="9132167at2"/>
<protein>
    <recommendedName>
        <fullName evidence="2">Methylated-DNA-[protein]-cysteine S-methyltransferase DNA binding domain-containing protein</fullName>
    </recommendedName>
</protein>
<accession>A0A0J8VB27</accession>
<dbReference type="InterPro" id="IPR036388">
    <property type="entry name" value="WH-like_DNA-bd_sf"/>
</dbReference>
<reference evidence="3 4" key="1">
    <citation type="submission" date="2018-01" db="EMBL/GenBank/DDBJ databases">
        <title>Whole genome sequencing of Histamine producing bacteria.</title>
        <authorList>
            <person name="Butler K."/>
        </authorList>
    </citation>
    <scope>NUCLEOTIDE SEQUENCE [LARGE SCALE GENOMIC DNA]</scope>
    <source>
        <strain evidence="3 4">DSM 24669</strain>
    </source>
</reference>
<sequence>MDDFTGQIYSVVYQIPVGTVATYGDIARLAGFPGYARQVGKLMSRLPEGSTLPWHRVINAKGMISLTGDDLIRQRDRLRNEGITVSDEGKLSLRIYRWEICR</sequence>
<dbReference type="InterPro" id="IPR052520">
    <property type="entry name" value="ATL_DNA_repair"/>
</dbReference>
<dbReference type="RefSeq" id="WP_048898653.1">
    <property type="nucleotide sequence ID" value="NZ_AP024852.1"/>
</dbReference>
<comment type="caution">
    <text evidence="3">The sequence shown here is derived from an EMBL/GenBank/DDBJ whole genome shotgun (WGS) entry which is preliminary data.</text>
</comment>
<keyword evidence="4" id="KW-1185">Reference proteome</keyword>
<evidence type="ECO:0000256" key="1">
    <source>
        <dbReference type="ARBA" id="ARBA00022763"/>
    </source>
</evidence>
<gene>
    <name evidence="3" type="ORF">C9I94_01205</name>
</gene>
<proteinExistence type="predicted"/>
<dbReference type="GO" id="GO:0003824">
    <property type="term" value="F:catalytic activity"/>
    <property type="evidence" value="ECO:0007669"/>
    <property type="project" value="InterPro"/>
</dbReference>
<dbReference type="Gene3D" id="1.10.10.10">
    <property type="entry name" value="Winged helix-like DNA-binding domain superfamily/Winged helix DNA-binding domain"/>
    <property type="match status" value="1"/>
</dbReference>
<dbReference type="GO" id="GO:0006281">
    <property type="term" value="P:DNA repair"/>
    <property type="evidence" value="ECO:0007669"/>
    <property type="project" value="InterPro"/>
</dbReference>
<evidence type="ECO:0000259" key="2">
    <source>
        <dbReference type="Pfam" id="PF01035"/>
    </source>
</evidence>
<dbReference type="Proteomes" id="UP000240481">
    <property type="component" value="Unassembled WGS sequence"/>
</dbReference>
<evidence type="ECO:0000313" key="4">
    <source>
        <dbReference type="Proteomes" id="UP000240481"/>
    </source>
</evidence>
<keyword evidence="1" id="KW-0227">DNA damage</keyword>
<dbReference type="InterPro" id="IPR014048">
    <property type="entry name" value="MethylDNA_cys_MeTrfase_DNA-bd"/>
</dbReference>
<dbReference type="SUPFAM" id="SSF46767">
    <property type="entry name" value="Methylated DNA-protein cysteine methyltransferase, C-terminal domain"/>
    <property type="match status" value="1"/>
</dbReference>
<dbReference type="InterPro" id="IPR036217">
    <property type="entry name" value="MethylDNA_cys_MeTrfase_DNAb"/>
</dbReference>